<evidence type="ECO:0000259" key="1">
    <source>
        <dbReference type="PROSITE" id="PS51832"/>
    </source>
</evidence>
<organism evidence="2 3">
    <name type="scientific">Candidatus Raymondbacteria bacterium RIFOXYD12_FULL_49_13</name>
    <dbReference type="NCBI Taxonomy" id="1817890"/>
    <lineage>
        <taxon>Bacteria</taxon>
        <taxon>Raymondiibacteriota</taxon>
    </lineage>
</organism>
<proteinExistence type="predicted"/>
<feature type="domain" description="HD-GYP" evidence="1">
    <location>
        <begin position="102"/>
        <end position="299"/>
    </location>
</feature>
<dbReference type="EMBL" id="MFYX01000002">
    <property type="protein sequence ID" value="OGK07591.1"/>
    <property type="molecule type" value="Genomic_DNA"/>
</dbReference>
<sequence length="365" mass="40640">LGRIEKGEEGIKQILNTAPVKNVEDAIEKNRITLAVVPEGTAIKGVAKELSFGQRTETYKASVVDQYSASVTDTKELLMRIRAGQHISGDSIKHIVKSFIDTYLNDKHMLINLSNARSPEQDYVFSHSLNVCLMAISIAASQGFNKEQVLDIGIGAFLHDVGALFIPEEIRFKAGPLSADELYEVKKHPMVGVHAIERIKNLPATAAFVCYQSHERENRQGYPKQRGGRLIHNFAKIVSIADVYESLTADRPYRKGLVPYKAMEFILRATKNLFFDSGIVKAFLEFASLFPVGSLVKLNTGEIAKVIRSNHEHYARPVVSVLVDAYNQPIDEKDIRTVDLNTQSSVRIVMPIDNTKLNIGVMKGF</sequence>
<dbReference type="PROSITE" id="PS51832">
    <property type="entry name" value="HD_GYP"/>
    <property type="match status" value="1"/>
</dbReference>
<evidence type="ECO:0000313" key="2">
    <source>
        <dbReference type="EMBL" id="OGK07591.1"/>
    </source>
</evidence>
<comment type="caution">
    <text evidence="2">The sequence shown here is derived from an EMBL/GenBank/DDBJ whole genome shotgun (WGS) entry which is preliminary data.</text>
</comment>
<protein>
    <recommendedName>
        <fullName evidence="1">HD-GYP domain-containing protein</fullName>
    </recommendedName>
</protein>
<accession>A0A1F7FLY0</accession>
<dbReference type="PANTHER" id="PTHR43155:SF2">
    <property type="entry name" value="CYCLIC DI-GMP PHOSPHODIESTERASE PA4108"/>
    <property type="match status" value="1"/>
</dbReference>
<dbReference type="Pfam" id="PF13487">
    <property type="entry name" value="HD_5"/>
    <property type="match status" value="1"/>
</dbReference>
<dbReference type="SUPFAM" id="SSF109604">
    <property type="entry name" value="HD-domain/PDEase-like"/>
    <property type="match status" value="1"/>
</dbReference>
<gene>
    <name evidence="2" type="ORF">A2519_21990</name>
</gene>
<dbReference type="Gene3D" id="1.10.3210.10">
    <property type="entry name" value="Hypothetical protein af1432"/>
    <property type="match status" value="1"/>
</dbReference>
<name>A0A1F7FLY0_UNCRA</name>
<dbReference type="Proteomes" id="UP000179243">
    <property type="component" value="Unassembled WGS sequence"/>
</dbReference>
<dbReference type="PANTHER" id="PTHR43155">
    <property type="entry name" value="CYCLIC DI-GMP PHOSPHODIESTERASE PA4108-RELATED"/>
    <property type="match status" value="1"/>
</dbReference>
<evidence type="ECO:0000313" key="3">
    <source>
        <dbReference type="Proteomes" id="UP000179243"/>
    </source>
</evidence>
<dbReference type="InterPro" id="IPR037522">
    <property type="entry name" value="HD_GYP_dom"/>
</dbReference>
<dbReference type="AlphaFoldDB" id="A0A1F7FLY0"/>
<dbReference type="SMART" id="SM00471">
    <property type="entry name" value="HDc"/>
    <property type="match status" value="1"/>
</dbReference>
<dbReference type="CDD" id="cd00077">
    <property type="entry name" value="HDc"/>
    <property type="match status" value="1"/>
</dbReference>
<reference evidence="2 3" key="1">
    <citation type="journal article" date="2016" name="Nat. Commun.">
        <title>Thousands of microbial genomes shed light on interconnected biogeochemical processes in an aquifer system.</title>
        <authorList>
            <person name="Anantharaman K."/>
            <person name="Brown C.T."/>
            <person name="Hug L.A."/>
            <person name="Sharon I."/>
            <person name="Castelle C.J."/>
            <person name="Probst A.J."/>
            <person name="Thomas B.C."/>
            <person name="Singh A."/>
            <person name="Wilkins M.J."/>
            <person name="Karaoz U."/>
            <person name="Brodie E.L."/>
            <person name="Williams K.H."/>
            <person name="Hubbard S.S."/>
            <person name="Banfield J.F."/>
        </authorList>
    </citation>
    <scope>NUCLEOTIDE SEQUENCE [LARGE SCALE GENOMIC DNA]</scope>
</reference>
<feature type="non-terminal residue" evidence="2">
    <location>
        <position position="1"/>
    </location>
</feature>
<dbReference type="InterPro" id="IPR003607">
    <property type="entry name" value="HD/PDEase_dom"/>
</dbReference>